<feature type="transmembrane region" description="Helical" evidence="7">
    <location>
        <begin position="250"/>
        <end position="268"/>
    </location>
</feature>
<feature type="transmembrane region" description="Helical" evidence="7">
    <location>
        <begin position="56"/>
        <end position="79"/>
    </location>
</feature>
<comment type="similarity">
    <text evidence="1 7">Belongs to the Lgt family.</text>
</comment>
<evidence type="ECO:0000256" key="4">
    <source>
        <dbReference type="ARBA" id="ARBA00022692"/>
    </source>
</evidence>
<dbReference type="RefSeq" id="WP_283346324.1">
    <property type="nucleotide sequence ID" value="NZ_JASHIF010000024.1"/>
</dbReference>
<sequence length="276" mass="31507">MPPIINWNIDPVIFMLTPTFPIKYYGILFALGITIAFLIVKKIYRHEGKSIEELDTLLIYIVLGTVLGARLGHCLFYEPEYYLNHPLEIILPFKKIDGAYHYIGFQGLASHGGTIGVLLSIIFYCIKSKTPLLQVLDRVAIAAPIAGTFIRLGNLMNSEIYGIPTNGTWGFIFLQDDTIPRHPTQLYEAVTYLCIFLFLWIIYQKTELLRKSGVMFGLFLMLVFTARFFLEFFKENQVAFENKMSLNMGQLLSLPFVILGVALLIWRLSSEGKNKM</sequence>
<comment type="subcellular location">
    <subcellularLocation>
        <location evidence="7">Cell membrane</location>
        <topology evidence="7">Multi-pass membrane protein</topology>
    </subcellularLocation>
</comment>
<evidence type="ECO:0000256" key="3">
    <source>
        <dbReference type="ARBA" id="ARBA00022679"/>
    </source>
</evidence>
<dbReference type="EMBL" id="JASHIF010000024">
    <property type="protein sequence ID" value="MDI9861992.1"/>
    <property type="molecule type" value="Genomic_DNA"/>
</dbReference>
<dbReference type="NCBIfam" id="TIGR00544">
    <property type="entry name" value="lgt"/>
    <property type="match status" value="1"/>
</dbReference>
<evidence type="ECO:0000256" key="2">
    <source>
        <dbReference type="ARBA" id="ARBA00022475"/>
    </source>
</evidence>
<dbReference type="Proteomes" id="UP001236507">
    <property type="component" value="Unassembled WGS sequence"/>
</dbReference>
<keyword evidence="9" id="KW-1185">Reference proteome</keyword>
<comment type="caution">
    <text evidence="8">The sequence shown here is derived from an EMBL/GenBank/DDBJ whole genome shotgun (WGS) entry which is preliminary data.</text>
</comment>
<comment type="pathway">
    <text evidence="7">Protein modification; lipoprotein biosynthesis (diacylglyceryl transfer).</text>
</comment>
<keyword evidence="6 7" id="KW-0472">Membrane</keyword>
<accession>A0ABT6YEH1</accession>
<gene>
    <name evidence="7 8" type="primary">lgt</name>
    <name evidence="8" type="ORF">QM524_22405</name>
</gene>
<comment type="function">
    <text evidence="7">Catalyzes the transfer of the diacylglyceryl group from phosphatidylglycerol to the sulfhydryl group of the N-terminal cysteine of a prolipoprotein, the first step in the formation of mature lipoproteins.</text>
</comment>
<dbReference type="Pfam" id="PF01790">
    <property type="entry name" value="LGT"/>
    <property type="match status" value="1"/>
</dbReference>
<keyword evidence="2 7" id="KW-1003">Cell membrane</keyword>
<dbReference type="GO" id="GO:0008961">
    <property type="term" value="F:phosphatidylglycerol-prolipoprotein diacylglyceryl transferase activity"/>
    <property type="evidence" value="ECO:0007669"/>
    <property type="project" value="UniProtKB-EC"/>
</dbReference>
<feature type="transmembrane region" description="Helical" evidence="7">
    <location>
        <begin position="186"/>
        <end position="203"/>
    </location>
</feature>
<proteinExistence type="inferred from homology"/>
<evidence type="ECO:0000256" key="7">
    <source>
        <dbReference type="HAMAP-Rule" id="MF_01147"/>
    </source>
</evidence>
<feature type="transmembrane region" description="Helical" evidence="7">
    <location>
        <begin position="99"/>
        <end position="123"/>
    </location>
</feature>
<feature type="transmembrane region" description="Helical" evidence="7">
    <location>
        <begin position="24"/>
        <end position="44"/>
    </location>
</feature>
<dbReference type="HAMAP" id="MF_01147">
    <property type="entry name" value="Lgt"/>
    <property type="match status" value="1"/>
</dbReference>
<evidence type="ECO:0000313" key="9">
    <source>
        <dbReference type="Proteomes" id="UP001236507"/>
    </source>
</evidence>
<evidence type="ECO:0000313" key="8">
    <source>
        <dbReference type="EMBL" id="MDI9861992.1"/>
    </source>
</evidence>
<evidence type="ECO:0000256" key="1">
    <source>
        <dbReference type="ARBA" id="ARBA00007150"/>
    </source>
</evidence>
<evidence type="ECO:0000256" key="6">
    <source>
        <dbReference type="ARBA" id="ARBA00023136"/>
    </source>
</evidence>
<dbReference type="InterPro" id="IPR001640">
    <property type="entry name" value="Lgt"/>
</dbReference>
<protein>
    <recommendedName>
        <fullName evidence="7">Phosphatidylglycerol--prolipoprotein diacylglyceryl transferase</fullName>
        <ecNumber evidence="7">2.5.1.145</ecNumber>
    </recommendedName>
</protein>
<name>A0ABT6YEH1_9BACT</name>
<reference evidence="8 9" key="1">
    <citation type="submission" date="2023-05" db="EMBL/GenBank/DDBJ databases">
        <title>Novel species of genus Flectobacillus isolated from stream in China.</title>
        <authorList>
            <person name="Lu H."/>
        </authorList>
    </citation>
    <scope>NUCLEOTIDE SEQUENCE [LARGE SCALE GENOMIC DNA]</scope>
    <source>
        <strain evidence="8 9">KCTC 42575</strain>
    </source>
</reference>
<dbReference type="PANTHER" id="PTHR30589">
    <property type="entry name" value="PROLIPOPROTEIN DIACYLGLYCERYL TRANSFERASE"/>
    <property type="match status" value="1"/>
</dbReference>
<evidence type="ECO:0000256" key="5">
    <source>
        <dbReference type="ARBA" id="ARBA00022989"/>
    </source>
</evidence>
<dbReference type="EC" id="2.5.1.145" evidence="7"/>
<feature type="transmembrane region" description="Helical" evidence="7">
    <location>
        <begin position="212"/>
        <end position="230"/>
    </location>
</feature>
<keyword evidence="3 7" id="KW-0808">Transferase</keyword>
<organism evidence="8 9">
    <name type="scientific">Flectobacillus roseus</name>
    <dbReference type="NCBI Taxonomy" id="502259"/>
    <lineage>
        <taxon>Bacteria</taxon>
        <taxon>Pseudomonadati</taxon>
        <taxon>Bacteroidota</taxon>
        <taxon>Cytophagia</taxon>
        <taxon>Cytophagales</taxon>
        <taxon>Flectobacillaceae</taxon>
        <taxon>Flectobacillus</taxon>
    </lineage>
</organism>
<dbReference type="PANTHER" id="PTHR30589:SF0">
    <property type="entry name" value="PHOSPHATIDYLGLYCEROL--PROLIPOPROTEIN DIACYLGLYCERYL TRANSFERASE"/>
    <property type="match status" value="1"/>
</dbReference>
<feature type="binding site" evidence="7">
    <location>
        <position position="151"/>
    </location>
    <ligand>
        <name>a 1,2-diacyl-sn-glycero-3-phospho-(1'-sn-glycerol)</name>
        <dbReference type="ChEBI" id="CHEBI:64716"/>
    </ligand>
</feature>
<keyword evidence="5 7" id="KW-1133">Transmembrane helix</keyword>
<keyword evidence="4 7" id="KW-0812">Transmembrane</keyword>
<comment type="catalytic activity">
    <reaction evidence="7">
        <text>L-cysteinyl-[prolipoprotein] + a 1,2-diacyl-sn-glycero-3-phospho-(1'-sn-glycerol) = an S-1,2-diacyl-sn-glyceryl-L-cysteinyl-[prolipoprotein] + sn-glycerol 1-phosphate + H(+)</text>
        <dbReference type="Rhea" id="RHEA:56712"/>
        <dbReference type="Rhea" id="RHEA-COMP:14679"/>
        <dbReference type="Rhea" id="RHEA-COMP:14680"/>
        <dbReference type="ChEBI" id="CHEBI:15378"/>
        <dbReference type="ChEBI" id="CHEBI:29950"/>
        <dbReference type="ChEBI" id="CHEBI:57685"/>
        <dbReference type="ChEBI" id="CHEBI:64716"/>
        <dbReference type="ChEBI" id="CHEBI:140658"/>
        <dbReference type="EC" id="2.5.1.145"/>
    </reaction>
</comment>